<sequence>MSIDTALTRLVGVEHPVVQTGMGWVAGPRLVAATARAGDSASSPPRP</sequence>
<accession>A0A660CI23</accession>
<dbReference type="SUPFAM" id="SSF51412">
    <property type="entry name" value="Inosine monophosphate dehydrogenase (IMPDH)"/>
    <property type="match status" value="1"/>
</dbReference>
<dbReference type="GO" id="GO:0004497">
    <property type="term" value="F:monooxygenase activity"/>
    <property type="evidence" value="ECO:0007669"/>
    <property type="project" value="UniProtKB-KW"/>
</dbReference>
<evidence type="ECO:0000313" key="2">
    <source>
        <dbReference type="Proteomes" id="UP000317303"/>
    </source>
</evidence>
<dbReference type="AlphaFoldDB" id="A0A660CI23"/>
<dbReference type="Gene3D" id="3.20.20.70">
    <property type="entry name" value="Aldolase class I"/>
    <property type="match status" value="1"/>
</dbReference>
<reference evidence="1 2" key="1">
    <citation type="submission" date="2019-07" db="EMBL/GenBank/DDBJ databases">
        <title>R&amp;d 2014.</title>
        <authorList>
            <person name="Klenk H.-P."/>
        </authorList>
    </citation>
    <scope>NUCLEOTIDE SEQUENCE [LARGE SCALE GENOMIC DNA]</scope>
    <source>
        <strain evidence="1 2">DSM 43194</strain>
    </source>
</reference>
<keyword evidence="1" id="KW-0560">Oxidoreductase</keyword>
<dbReference type="EMBL" id="VLJV01000001">
    <property type="protein sequence ID" value="TWH23016.1"/>
    <property type="molecule type" value="Genomic_DNA"/>
</dbReference>
<dbReference type="Pfam" id="PF03060">
    <property type="entry name" value="NMO"/>
    <property type="match status" value="1"/>
</dbReference>
<gene>
    <name evidence="1" type="ORF">JD82_04908</name>
</gene>
<keyword evidence="2" id="KW-1185">Reference proteome</keyword>
<protein>
    <submittedName>
        <fullName evidence="1">Nitronate monooxygenase</fullName>
    </submittedName>
</protein>
<name>A0A660CI23_9PSEU</name>
<comment type="caution">
    <text evidence="1">The sequence shown here is derived from an EMBL/GenBank/DDBJ whole genome shotgun (WGS) entry which is preliminary data.</text>
</comment>
<proteinExistence type="predicted"/>
<dbReference type="Proteomes" id="UP000317303">
    <property type="component" value="Unassembled WGS sequence"/>
</dbReference>
<organism evidence="1 2">
    <name type="scientific">Prauserella rugosa</name>
    <dbReference type="NCBI Taxonomy" id="43354"/>
    <lineage>
        <taxon>Bacteria</taxon>
        <taxon>Bacillati</taxon>
        <taxon>Actinomycetota</taxon>
        <taxon>Actinomycetes</taxon>
        <taxon>Pseudonocardiales</taxon>
        <taxon>Pseudonocardiaceae</taxon>
        <taxon>Prauserella</taxon>
    </lineage>
</organism>
<dbReference type="InterPro" id="IPR013785">
    <property type="entry name" value="Aldolase_TIM"/>
</dbReference>
<evidence type="ECO:0000313" key="1">
    <source>
        <dbReference type="EMBL" id="TWH23016.1"/>
    </source>
</evidence>
<keyword evidence="1" id="KW-0503">Monooxygenase</keyword>